<evidence type="ECO:0000313" key="2">
    <source>
        <dbReference type="EMBL" id="MFC0269550.1"/>
    </source>
</evidence>
<sequence>MRVVTAVIATLIVLGLASCAGVPPQPPPERLQHFDAASDELLEATMASLAAQRFVIVYGDHALGELRARYAGRPEWQVEAHVRSLAGGGSELALAGRRGSAALAPQIFDRLILDIGERLGEGPLSPGGRFSQPVP</sequence>
<name>A0ABV6G7B0_9GAMM</name>
<dbReference type="PROSITE" id="PS51257">
    <property type="entry name" value="PROKAR_LIPOPROTEIN"/>
    <property type="match status" value="1"/>
</dbReference>
<reference evidence="2 3" key="1">
    <citation type="submission" date="2024-09" db="EMBL/GenBank/DDBJ databases">
        <authorList>
            <person name="Sun Q."/>
            <person name="Mori K."/>
        </authorList>
    </citation>
    <scope>NUCLEOTIDE SEQUENCE [LARGE SCALE GENOMIC DNA]</scope>
    <source>
        <strain evidence="2 3">CCM 7415</strain>
    </source>
</reference>
<feature type="chain" id="PRO_5046869959" description="DUF4174 domain-containing protein" evidence="1">
    <location>
        <begin position="21"/>
        <end position="135"/>
    </location>
</feature>
<dbReference type="RefSeq" id="WP_019951185.1">
    <property type="nucleotide sequence ID" value="NZ_JBHLVX010000060.1"/>
</dbReference>
<dbReference type="EMBL" id="JBHLVX010000060">
    <property type="protein sequence ID" value="MFC0269550.1"/>
    <property type="molecule type" value="Genomic_DNA"/>
</dbReference>
<keyword evidence="3" id="KW-1185">Reference proteome</keyword>
<gene>
    <name evidence="2" type="ORF">ACFFHW_16405</name>
</gene>
<dbReference type="Proteomes" id="UP001589814">
    <property type="component" value="Unassembled WGS sequence"/>
</dbReference>
<evidence type="ECO:0008006" key="4">
    <source>
        <dbReference type="Google" id="ProtNLM"/>
    </source>
</evidence>
<comment type="caution">
    <text evidence="2">The sequence shown here is derived from an EMBL/GenBank/DDBJ whole genome shotgun (WGS) entry which is preliminary data.</text>
</comment>
<accession>A0ABV6G7B0</accession>
<keyword evidence="1" id="KW-0732">Signal</keyword>
<protein>
    <recommendedName>
        <fullName evidence="4">DUF4174 domain-containing protein</fullName>
    </recommendedName>
</protein>
<feature type="signal peptide" evidence="1">
    <location>
        <begin position="1"/>
        <end position="20"/>
    </location>
</feature>
<evidence type="ECO:0000256" key="1">
    <source>
        <dbReference type="SAM" id="SignalP"/>
    </source>
</evidence>
<proteinExistence type="predicted"/>
<evidence type="ECO:0000313" key="3">
    <source>
        <dbReference type="Proteomes" id="UP001589814"/>
    </source>
</evidence>
<organism evidence="2 3">
    <name type="scientific">Kushneria aurantia</name>
    <dbReference type="NCBI Taxonomy" id="504092"/>
    <lineage>
        <taxon>Bacteria</taxon>
        <taxon>Pseudomonadati</taxon>
        <taxon>Pseudomonadota</taxon>
        <taxon>Gammaproteobacteria</taxon>
        <taxon>Oceanospirillales</taxon>
        <taxon>Halomonadaceae</taxon>
        <taxon>Kushneria</taxon>
    </lineage>
</organism>